<dbReference type="AlphaFoldDB" id="X1QUF3"/>
<dbReference type="SUPFAM" id="SSF53697">
    <property type="entry name" value="SIS domain"/>
    <property type="match status" value="1"/>
</dbReference>
<dbReference type="GO" id="GO:0006094">
    <property type="term" value="P:gluconeogenesis"/>
    <property type="evidence" value="ECO:0007669"/>
    <property type="project" value="InterPro"/>
</dbReference>
<dbReference type="GO" id="GO:0006096">
    <property type="term" value="P:glycolytic process"/>
    <property type="evidence" value="ECO:0007669"/>
    <property type="project" value="InterPro"/>
</dbReference>
<organism evidence="1">
    <name type="scientific">marine sediment metagenome</name>
    <dbReference type="NCBI Taxonomy" id="412755"/>
    <lineage>
        <taxon>unclassified sequences</taxon>
        <taxon>metagenomes</taxon>
        <taxon>ecological metagenomes</taxon>
    </lineage>
</organism>
<evidence type="ECO:0008006" key="2">
    <source>
        <dbReference type="Google" id="ProtNLM"/>
    </source>
</evidence>
<name>X1QUF3_9ZZZZ</name>
<dbReference type="EMBL" id="BARV01035168">
    <property type="protein sequence ID" value="GAI54515.1"/>
    <property type="molecule type" value="Genomic_DNA"/>
</dbReference>
<proteinExistence type="predicted"/>
<protein>
    <recommendedName>
        <fullName evidence="2">Glucose-6-phosphate isomerase</fullName>
    </recommendedName>
</protein>
<dbReference type="GO" id="GO:0097367">
    <property type="term" value="F:carbohydrate derivative binding"/>
    <property type="evidence" value="ECO:0007669"/>
    <property type="project" value="InterPro"/>
</dbReference>
<dbReference type="GO" id="GO:0004347">
    <property type="term" value="F:glucose-6-phosphate isomerase activity"/>
    <property type="evidence" value="ECO:0007669"/>
    <property type="project" value="InterPro"/>
</dbReference>
<sequence length="238" mass="25861">SYFGLVPAVLMGIDIAALLERANYMRGRCASDVPASENLGALLGVTMATLARQGRDKLTLVTSPSIGSLGLWVEQMLAESLGKDGKGIIPVAGEPLTAPACYGDDRLFVCLRLEGDDNSAVDTAMEQIKSSRQPVVNLELRERYDLGAEFFRWEFATAVAGAILGIHPFDQPNVQAAKDLTVRVLKEYQVSGRLPAVTTSLSFADLLAEARQGDYLAIMAYVRQTPEVDRALTELRRK</sequence>
<comment type="caution">
    <text evidence="1">The sequence shown here is derived from an EMBL/GenBank/DDBJ whole genome shotgun (WGS) entry which is preliminary data.</text>
</comment>
<feature type="non-terminal residue" evidence="1">
    <location>
        <position position="1"/>
    </location>
</feature>
<evidence type="ECO:0000313" key="1">
    <source>
        <dbReference type="EMBL" id="GAI54515.1"/>
    </source>
</evidence>
<accession>X1QUF3</accession>
<dbReference type="PROSITE" id="PS51463">
    <property type="entry name" value="P_GLUCOSE_ISOMERASE_3"/>
    <property type="match status" value="1"/>
</dbReference>
<dbReference type="Gene3D" id="3.40.50.10490">
    <property type="entry name" value="Glucose-6-phosphate isomerase like protein, domain 1"/>
    <property type="match status" value="2"/>
</dbReference>
<dbReference type="InterPro" id="IPR001672">
    <property type="entry name" value="G6P_Isomerase"/>
</dbReference>
<dbReference type="InterPro" id="IPR046348">
    <property type="entry name" value="SIS_dom_sf"/>
</dbReference>
<gene>
    <name evidence="1" type="ORF">S06H3_54914</name>
</gene>
<reference evidence="1" key="1">
    <citation type="journal article" date="2014" name="Front. Microbiol.">
        <title>High frequency of phylogenetically diverse reductive dehalogenase-homologous genes in deep subseafloor sedimentary metagenomes.</title>
        <authorList>
            <person name="Kawai M."/>
            <person name="Futagami T."/>
            <person name="Toyoda A."/>
            <person name="Takaki Y."/>
            <person name="Nishi S."/>
            <person name="Hori S."/>
            <person name="Arai W."/>
            <person name="Tsubouchi T."/>
            <person name="Morono Y."/>
            <person name="Uchiyama I."/>
            <person name="Ito T."/>
            <person name="Fujiyama A."/>
            <person name="Inagaki F."/>
            <person name="Takami H."/>
        </authorList>
    </citation>
    <scope>NUCLEOTIDE SEQUENCE</scope>
    <source>
        <strain evidence="1">Expedition CK06-06</strain>
    </source>
</reference>
<feature type="non-terminal residue" evidence="1">
    <location>
        <position position="238"/>
    </location>
</feature>